<dbReference type="Proteomes" id="UP000694559">
    <property type="component" value="Unplaced"/>
</dbReference>
<sequence>QTSSMDWKNGIIVIGFINLGISYVSGLISLTCCSVISYPCSGHITHFIFVSIPQSSESSAIANFLFVFWQGTLQWH</sequence>
<keyword evidence="1" id="KW-1133">Transmembrane helix</keyword>
<feature type="transmembrane region" description="Helical" evidence="1">
    <location>
        <begin position="12"/>
        <end position="38"/>
    </location>
</feature>
<keyword evidence="1" id="KW-0812">Transmembrane</keyword>
<accession>A0A8C6XV62</accession>
<dbReference type="Ensembl" id="ENSNNAT00000020931.1">
    <property type="protein sequence ID" value="ENSNNAP00000019942.1"/>
    <property type="gene ID" value="ENSNNAG00000013266.1"/>
</dbReference>
<evidence type="ECO:0000313" key="2">
    <source>
        <dbReference type="Ensembl" id="ENSNNAP00000019942.1"/>
    </source>
</evidence>
<organism evidence="2 3">
    <name type="scientific">Naja naja</name>
    <name type="common">Indian cobra</name>
    <dbReference type="NCBI Taxonomy" id="35670"/>
    <lineage>
        <taxon>Eukaryota</taxon>
        <taxon>Metazoa</taxon>
        <taxon>Chordata</taxon>
        <taxon>Craniata</taxon>
        <taxon>Vertebrata</taxon>
        <taxon>Euteleostomi</taxon>
        <taxon>Lepidosauria</taxon>
        <taxon>Squamata</taxon>
        <taxon>Bifurcata</taxon>
        <taxon>Unidentata</taxon>
        <taxon>Episquamata</taxon>
        <taxon>Toxicofera</taxon>
        <taxon>Serpentes</taxon>
        <taxon>Colubroidea</taxon>
        <taxon>Elapidae</taxon>
        <taxon>Elapinae</taxon>
        <taxon>Naja</taxon>
    </lineage>
</organism>
<dbReference type="AlphaFoldDB" id="A0A8C6XV62"/>
<keyword evidence="3" id="KW-1185">Reference proteome</keyword>
<reference evidence="2" key="2">
    <citation type="submission" date="2025-09" db="UniProtKB">
        <authorList>
            <consortium name="Ensembl"/>
        </authorList>
    </citation>
    <scope>IDENTIFICATION</scope>
</reference>
<reference evidence="2" key="1">
    <citation type="submission" date="2025-08" db="UniProtKB">
        <authorList>
            <consortium name="Ensembl"/>
        </authorList>
    </citation>
    <scope>IDENTIFICATION</scope>
</reference>
<evidence type="ECO:0000313" key="3">
    <source>
        <dbReference type="Proteomes" id="UP000694559"/>
    </source>
</evidence>
<evidence type="ECO:0000256" key="1">
    <source>
        <dbReference type="SAM" id="Phobius"/>
    </source>
</evidence>
<name>A0A8C6XV62_NAJNA</name>
<protein>
    <submittedName>
        <fullName evidence="2">Uncharacterized protein</fullName>
    </submittedName>
</protein>
<keyword evidence="1" id="KW-0472">Membrane</keyword>
<proteinExistence type="predicted"/>